<feature type="chain" id="PRO_5047440475" evidence="1">
    <location>
        <begin position="20"/>
        <end position="108"/>
    </location>
</feature>
<name>A0ABP9EAY4_9GAMM</name>
<dbReference type="RefSeq" id="WP_345332826.1">
    <property type="nucleotide sequence ID" value="NZ_BAABJZ010000006.1"/>
</dbReference>
<comment type="caution">
    <text evidence="2">The sequence shown here is derived from an EMBL/GenBank/DDBJ whole genome shotgun (WGS) entry which is preliminary data.</text>
</comment>
<sequence length="108" mass="12310">MKPWFVCALSALLITPLAAEPCLQGSWRTEACPNVIYQSIEEQEQRRILCVCLEDFQHLRQPLDASNNARLLLQKRELERLAASYDISMPNVQRVLRLTPATEAVNSD</sequence>
<evidence type="ECO:0000313" key="3">
    <source>
        <dbReference type="Proteomes" id="UP001499988"/>
    </source>
</evidence>
<organism evidence="2 3">
    <name type="scientific">Ferrimonas pelagia</name>
    <dbReference type="NCBI Taxonomy" id="1177826"/>
    <lineage>
        <taxon>Bacteria</taxon>
        <taxon>Pseudomonadati</taxon>
        <taxon>Pseudomonadota</taxon>
        <taxon>Gammaproteobacteria</taxon>
        <taxon>Alteromonadales</taxon>
        <taxon>Ferrimonadaceae</taxon>
        <taxon>Ferrimonas</taxon>
    </lineage>
</organism>
<proteinExistence type="predicted"/>
<reference evidence="3" key="1">
    <citation type="journal article" date="2019" name="Int. J. Syst. Evol. Microbiol.">
        <title>The Global Catalogue of Microorganisms (GCM) 10K type strain sequencing project: providing services to taxonomists for standard genome sequencing and annotation.</title>
        <authorList>
            <consortium name="The Broad Institute Genomics Platform"/>
            <consortium name="The Broad Institute Genome Sequencing Center for Infectious Disease"/>
            <person name="Wu L."/>
            <person name="Ma J."/>
        </authorList>
    </citation>
    <scope>NUCLEOTIDE SEQUENCE [LARGE SCALE GENOMIC DNA]</scope>
    <source>
        <strain evidence="3">JCM 18401</strain>
    </source>
</reference>
<keyword evidence="3" id="KW-1185">Reference proteome</keyword>
<feature type="signal peptide" evidence="1">
    <location>
        <begin position="1"/>
        <end position="19"/>
    </location>
</feature>
<dbReference type="Proteomes" id="UP001499988">
    <property type="component" value="Unassembled WGS sequence"/>
</dbReference>
<accession>A0ABP9EAY4</accession>
<gene>
    <name evidence="2" type="ORF">GCM10023333_03820</name>
</gene>
<keyword evidence="1" id="KW-0732">Signal</keyword>
<dbReference type="EMBL" id="BAABJZ010000006">
    <property type="protein sequence ID" value="GAA4874179.1"/>
    <property type="molecule type" value="Genomic_DNA"/>
</dbReference>
<evidence type="ECO:0000313" key="2">
    <source>
        <dbReference type="EMBL" id="GAA4874179.1"/>
    </source>
</evidence>
<evidence type="ECO:0000256" key="1">
    <source>
        <dbReference type="SAM" id="SignalP"/>
    </source>
</evidence>
<protein>
    <submittedName>
        <fullName evidence="2">Uncharacterized protein</fullName>
    </submittedName>
</protein>